<evidence type="ECO:0000313" key="1">
    <source>
        <dbReference type="EMBL" id="MBD1400001.1"/>
    </source>
</evidence>
<proteinExistence type="predicted"/>
<reference evidence="1" key="1">
    <citation type="submission" date="2020-09" db="EMBL/GenBank/DDBJ databases">
        <title>Pelobacter alkaliphilus sp. nov., a novel anaerobic arsenate-reducing bacterium from terrestrial mud volcano.</title>
        <authorList>
            <person name="Khomyakova M.A."/>
            <person name="Merkel A.Y."/>
            <person name="Slobodkin A.I."/>
        </authorList>
    </citation>
    <scope>NUCLEOTIDE SEQUENCE</scope>
    <source>
        <strain evidence="1">M08fum</strain>
    </source>
</reference>
<protein>
    <submittedName>
        <fullName evidence="1">Uncharacterized protein</fullName>
    </submittedName>
</protein>
<name>A0A8J6QP03_9BACT</name>
<sequence>MPEQHSSMDYEQLKLWILTQAEKHRVCPDEDFWLVEIIEMEVMNALFDYAIDEGMQAPPFDLKKILDAEDDDDPHVPPEGRDAFLLNLLEMISSDDSTDAMQVPAPVKELFQFFRESFWPSESETDE</sequence>
<dbReference type="Proteomes" id="UP000632828">
    <property type="component" value="Unassembled WGS sequence"/>
</dbReference>
<dbReference type="EMBL" id="JACWUN010000004">
    <property type="protein sequence ID" value="MBD1400001.1"/>
    <property type="molecule type" value="Genomic_DNA"/>
</dbReference>
<accession>A0A8J6QP03</accession>
<evidence type="ECO:0000313" key="2">
    <source>
        <dbReference type="Proteomes" id="UP000632828"/>
    </source>
</evidence>
<comment type="caution">
    <text evidence="1">The sequence shown here is derived from an EMBL/GenBank/DDBJ whole genome shotgun (WGS) entry which is preliminary data.</text>
</comment>
<dbReference type="RefSeq" id="WP_191154273.1">
    <property type="nucleotide sequence ID" value="NZ_JACWUN010000004.1"/>
</dbReference>
<gene>
    <name evidence="1" type="ORF">ICT70_04880</name>
</gene>
<organism evidence="1 2">
    <name type="scientific">Pelovirga terrestris</name>
    <dbReference type="NCBI Taxonomy" id="2771352"/>
    <lineage>
        <taxon>Bacteria</taxon>
        <taxon>Pseudomonadati</taxon>
        <taxon>Thermodesulfobacteriota</taxon>
        <taxon>Desulfuromonadia</taxon>
        <taxon>Geobacterales</taxon>
        <taxon>Geobacteraceae</taxon>
        <taxon>Pelovirga</taxon>
    </lineage>
</organism>
<keyword evidence="2" id="KW-1185">Reference proteome</keyword>
<dbReference type="AlphaFoldDB" id="A0A8J6QP03"/>